<evidence type="ECO:0000313" key="2">
    <source>
        <dbReference type="EMBL" id="KAK3334852.1"/>
    </source>
</evidence>
<keyword evidence="3" id="KW-1185">Reference proteome</keyword>
<dbReference type="Proteomes" id="UP001278500">
    <property type="component" value="Unassembled WGS sequence"/>
</dbReference>
<dbReference type="GeneID" id="87864714"/>
<dbReference type="AlphaFoldDB" id="A0AAE0J0S9"/>
<evidence type="ECO:0000256" key="1">
    <source>
        <dbReference type="SAM" id="SignalP"/>
    </source>
</evidence>
<dbReference type="RefSeq" id="XP_062677018.1">
    <property type="nucleotide sequence ID" value="XM_062827560.1"/>
</dbReference>
<feature type="chain" id="PRO_5042246641" description="Secreted protein" evidence="1">
    <location>
        <begin position="18"/>
        <end position="77"/>
    </location>
</feature>
<gene>
    <name evidence="2" type="ORF">B0H65DRAFT_480118</name>
</gene>
<proteinExistence type="predicted"/>
<name>A0AAE0J0S9_9PEZI</name>
<evidence type="ECO:0008006" key="4">
    <source>
        <dbReference type="Google" id="ProtNLM"/>
    </source>
</evidence>
<protein>
    <recommendedName>
        <fullName evidence="4">Secreted protein</fullName>
    </recommendedName>
</protein>
<evidence type="ECO:0000313" key="3">
    <source>
        <dbReference type="Proteomes" id="UP001278500"/>
    </source>
</evidence>
<keyword evidence="1" id="KW-0732">Signal</keyword>
<dbReference type="EMBL" id="JAUEPP010000009">
    <property type="protein sequence ID" value="KAK3334852.1"/>
    <property type="molecule type" value="Genomic_DNA"/>
</dbReference>
<sequence>MLCLVIDVLVFFSPCLALTSSYLSTWCRCILVLWEISTDTPLFLGGHQASYIMFHLGHFSSFTYLRFWHPSSQDEGG</sequence>
<feature type="signal peptide" evidence="1">
    <location>
        <begin position="1"/>
        <end position="17"/>
    </location>
</feature>
<reference evidence="2" key="1">
    <citation type="journal article" date="2023" name="Mol. Phylogenet. Evol.">
        <title>Genome-scale phylogeny and comparative genomics of the fungal order Sordariales.</title>
        <authorList>
            <person name="Hensen N."/>
            <person name="Bonometti L."/>
            <person name="Westerberg I."/>
            <person name="Brannstrom I.O."/>
            <person name="Guillou S."/>
            <person name="Cros-Aarteil S."/>
            <person name="Calhoun S."/>
            <person name="Haridas S."/>
            <person name="Kuo A."/>
            <person name="Mondo S."/>
            <person name="Pangilinan J."/>
            <person name="Riley R."/>
            <person name="LaButti K."/>
            <person name="Andreopoulos B."/>
            <person name="Lipzen A."/>
            <person name="Chen C."/>
            <person name="Yan M."/>
            <person name="Daum C."/>
            <person name="Ng V."/>
            <person name="Clum A."/>
            <person name="Steindorff A."/>
            <person name="Ohm R.A."/>
            <person name="Martin F."/>
            <person name="Silar P."/>
            <person name="Natvig D.O."/>
            <person name="Lalanne C."/>
            <person name="Gautier V."/>
            <person name="Ament-Velasquez S.L."/>
            <person name="Kruys A."/>
            <person name="Hutchinson M.I."/>
            <person name="Powell A.J."/>
            <person name="Barry K."/>
            <person name="Miller A.N."/>
            <person name="Grigoriev I.V."/>
            <person name="Debuchy R."/>
            <person name="Gladieux P."/>
            <person name="Hiltunen Thoren M."/>
            <person name="Johannesson H."/>
        </authorList>
    </citation>
    <scope>NUCLEOTIDE SEQUENCE</scope>
    <source>
        <strain evidence="2">CBS 560.94</strain>
    </source>
</reference>
<reference evidence="2" key="2">
    <citation type="submission" date="2023-06" db="EMBL/GenBank/DDBJ databases">
        <authorList>
            <consortium name="Lawrence Berkeley National Laboratory"/>
            <person name="Haridas S."/>
            <person name="Hensen N."/>
            <person name="Bonometti L."/>
            <person name="Westerberg I."/>
            <person name="Brannstrom I.O."/>
            <person name="Guillou S."/>
            <person name="Cros-Aarteil S."/>
            <person name="Calhoun S."/>
            <person name="Kuo A."/>
            <person name="Mondo S."/>
            <person name="Pangilinan J."/>
            <person name="Riley R."/>
            <person name="Labutti K."/>
            <person name="Andreopoulos B."/>
            <person name="Lipzen A."/>
            <person name="Chen C."/>
            <person name="Yanf M."/>
            <person name="Daum C."/>
            <person name="Ng V."/>
            <person name="Clum A."/>
            <person name="Steindorff A."/>
            <person name="Ohm R."/>
            <person name="Martin F."/>
            <person name="Silar P."/>
            <person name="Natvig D."/>
            <person name="Lalanne C."/>
            <person name="Gautier V."/>
            <person name="Ament-Velasquez S.L."/>
            <person name="Kruys A."/>
            <person name="Hutchinson M.I."/>
            <person name="Powell A.J."/>
            <person name="Barry K."/>
            <person name="Miller A.N."/>
            <person name="Grigoriev I.V."/>
            <person name="Debuchy R."/>
            <person name="Gladieux P."/>
            <person name="Thoren M.H."/>
            <person name="Johannesson H."/>
        </authorList>
    </citation>
    <scope>NUCLEOTIDE SEQUENCE</scope>
    <source>
        <strain evidence="2">CBS 560.94</strain>
    </source>
</reference>
<comment type="caution">
    <text evidence="2">The sequence shown here is derived from an EMBL/GenBank/DDBJ whole genome shotgun (WGS) entry which is preliminary data.</text>
</comment>
<organism evidence="2 3">
    <name type="scientific">Neurospora tetraspora</name>
    <dbReference type="NCBI Taxonomy" id="94610"/>
    <lineage>
        <taxon>Eukaryota</taxon>
        <taxon>Fungi</taxon>
        <taxon>Dikarya</taxon>
        <taxon>Ascomycota</taxon>
        <taxon>Pezizomycotina</taxon>
        <taxon>Sordariomycetes</taxon>
        <taxon>Sordariomycetidae</taxon>
        <taxon>Sordariales</taxon>
        <taxon>Sordariaceae</taxon>
        <taxon>Neurospora</taxon>
    </lineage>
</organism>
<accession>A0AAE0J0S9</accession>